<reference evidence="2 3" key="1">
    <citation type="submission" date="2012-06" db="EMBL/GenBank/DDBJ databases">
        <title>Finished chromosome of genome of Crinalium epipsammum PCC 9333.</title>
        <authorList>
            <consortium name="US DOE Joint Genome Institute"/>
            <person name="Gugger M."/>
            <person name="Coursin T."/>
            <person name="Rippka R."/>
            <person name="Tandeau De Marsac N."/>
            <person name="Huntemann M."/>
            <person name="Wei C.-L."/>
            <person name="Han J."/>
            <person name="Detter J.C."/>
            <person name="Han C."/>
            <person name="Tapia R."/>
            <person name="Davenport K."/>
            <person name="Daligault H."/>
            <person name="Erkkila T."/>
            <person name="Gu W."/>
            <person name="Munk A.C.C."/>
            <person name="Teshima H."/>
            <person name="Xu Y."/>
            <person name="Chain P."/>
            <person name="Chen A."/>
            <person name="Krypides N."/>
            <person name="Mavromatis K."/>
            <person name="Markowitz V."/>
            <person name="Szeto E."/>
            <person name="Ivanova N."/>
            <person name="Mikhailova N."/>
            <person name="Ovchinnikova G."/>
            <person name="Pagani I."/>
            <person name="Pati A."/>
            <person name="Goodwin L."/>
            <person name="Peters L."/>
            <person name="Pitluck S."/>
            <person name="Woyke T."/>
            <person name="Kerfeld C."/>
        </authorList>
    </citation>
    <scope>NUCLEOTIDE SEQUENCE [LARGE SCALE GENOMIC DNA]</scope>
    <source>
        <strain evidence="2 3">PCC 9333</strain>
    </source>
</reference>
<accession>K9VZH6</accession>
<evidence type="ECO:0008006" key="4">
    <source>
        <dbReference type="Google" id="ProtNLM"/>
    </source>
</evidence>
<dbReference type="PANTHER" id="PTHR34387:SF1">
    <property type="entry name" value="PERIPLASMIC IMMUNOGENIC PROTEIN"/>
    <property type="match status" value="1"/>
</dbReference>
<keyword evidence="3" id="KW-1185">Reference proteome</keyword>
<dbReference type="Gene3D" id="3.30.110.170">
    <property type="entry name" value="Protein of unknown function (DUF541), domain 1"/>
    <property type="match status" value="1"/>
</dbReference>
<feature type="chain" id="PRO_5003937129" description="26 kDa periplasmic immunogenic protein" evidence="1">
    <location>
        <begin position="35"/>
        <end position="258"/>
    </location>
</feature>
<keyword evidence="1" id="KW-0732">Signal</keyword>
<dbReference type="InterPro" id="IPR007497">
    <property type="entry name" value="SIMPL/DUF541"/>
</dbReference>
<protein>
    <recommendedName>
        <fullName evidence="4">26 kDa periplasmic immunogenic protein</fullName>
    </recommendedName>
</protein>
<dbReference type="PANTHER" id="PTHR34387">
    <property type="entry name" value="SLR1258 PROTEIN"/>
    <property type="match status" value="1"/>
</dbReference>
<dbReference type="Gene3D" id="3.30.70.2970">
    <property type="entry name" value="Protein of unknown function (DUF541), domain 2"/>
    <property type="match status" value="1"/>
</dbReference>
<dbReference type="AlphaFoldDB" id="K9VZH6"/>
<feature type="signal peptide" evidence="1">
    <location>
        <begin position="1"/>
        <end position="34"/>
    </location>
</feature>
<proteinExistence type="predicted"/>
<dbReference type="OrthoDB" id="460796at2"/>
<dbReference type="RefSeq" id="WP_015203023.1">
    <property type="nucleotide sequence ID" value="NC_019753.1"/>
</dbReference>
<organism evidence="2 3">
    <name type="scientific">Crinalium epipsammum PCC 9333</name>
    <dbReference type="NCBI Taxonomy" id="1173022"/>
    <lineage>
        <taxon>Bacteria</taxon>
        <taxon>Bacillati</taxon>
        <taxon>Cyanobacteriota</taxon>
        <taxon>Cyanophyceae</taxon>
        <taxon>Gomontiellales</taxon>
        <taxon>Gomontiellaceae</taxon>
        <taxon>Crinalium</taxon>
    </lineage>
</organism>
<name>K9VZH6_9CYAN</name>
<evidence type="ECO:0000313" key="3">
    <source>
        <dbReference type="Proteomes" id="UP000010472"/>
    </source>
</evidence>
<dbReference type="InterPro" id="IPR052022">
    <property type="entry name" value="26kDa_periplasmic_antigen"/>
</dbReference>
<dbReference type="GO" id="GO:0006974">
    <property type="term" value="P:DNA damage response"/>
    <property type="evidence" value="ECO:0007669"/>
    <property type="project" value="TreeGrafter"/>
</dbReference>
<gene>
    <name evidence="2" type="ORF">Cri9333_2028</name>
</gene>
<evidence type="ECO:0000256" key="1">
    <source>
        <dbReference type="SAM" id="SignalP"/>
    </source>
</evidence>
<evidence type="ECO:0000313" key="2">
    <source>
        <dbReference type="EMBL" id="AFZ12907.1"/>
    </source>
</evidence>
<dbReference type="STRING" id="1173022.Cri9333_2028"/>
<dbReference type="KEGG" id="cep:Cri9333_2028"/>
<sequence>MNQIVSYNWRSLLRDRSKNLFLFLSIISLTACQAASSQQNLPGFPNSASRIVTVSGRGLVHIPKTISQVRLGVEIQGKTSTEVQQQIAKRSSAVVELLKSRQEVEKLETTGINLTPNYSYKNGKQSITGYSGNNIVSFQIEPKKTGNLLDQAVKAGATKINNVTLVASDSNIADAQKQAIREASADANKQADAALSALELKQREIIGIQINGANMPPPMQPMSLLDNQHMKLAQVNATTPIVAGEQQVQAFVTLQIRY</sequence>
<dbReference type="Proteomes" id="UP000010472">
    <property type="component" value="Chromosome"/>
</dbReference>
<dbReference type="Pfam" id="PF04402">
    <property type="entry name" value="SIMPL"/>
    <property type="match status" value="1"/>
</dbReference>
<dbReference type="HOGENOM" id="CLU_080344_0_0_3"/>
<dbReference type="EMBL" id="CP003620">
    <property type="protein sequence ID" value="AFZ12907.1"/>
    <property type="molecule type" value="Genomic_DNA"/>
</dbReference>
<dbReference type="eggNOG" id="COG2968">
    <property type="taxonomic scope" value="Bacteria"/>
</dbReference>